<evidence type="ECO:0000256" key="6">
    <source>
        <dbReference type="SAM" id="MobiDB-lite"/>
    </source>
</evidence>
<evidence type="ECO:0000313" key="7">
    <source>
        <dbReference type="EMBL" id="KAA1137563.1"/>
    </source>
</evidence>
<keyword evidence="3" id="KW-0238">DNA-binding</keyword>
<dbReference type="InterPro" id="IPR040223">
    <property type="entry name" value="PAR_bZIP"/>
</dbReference>
<comment type="subcellular location">
    <subcellularLocation>
        <location evidence="1">Nucleus</location>
    </subcellularLocation>
</comment>
<name>A0A5B0SK65_PUCGR</name>
<keyword evidence="2" id="KW-0805">Transcription regulation</keyword>
<dbReference type="PANTHER" id="PTHR11988">
    <property type="entry name" value="THYROTROPH EMBRYONIC FACTOR RELATED"/>
    <property type="match status" value="1"/>
</dbReference>
<gene>
    <name evidence="7" type="ORF">PGTUg99_020463</name>
</gene>
<keyword evidence="5" id="KW-0539">Nucleus</keyword>
<evidence type="ECO:0000256" key="5">
    <source>
        <dbReference type="ARBA" id="ARBA00023242"/>
    </source>
</evidence>
<protein>
    <submittedName>
        <fullName evidence="7">Uncharacterized protein</fullName>
    </submittedName>
</protein>
<comment type="caution">
    <text evidence="7">The sequence shown here is derived from an EMBL/GenBank/DDBJ whole genome shotgun (WGS) entry which is preliminary data.</text>
</comment>
<feature type="region of interest" description="Disordered" evidence="6">
    <location>
        <begin position="123"/>
        <end position="160"/>
    </location>
</feature>
<dbReference type="GO" id="GO:0005634">
    <property type="term" value="C:nucleus"/>
    <property type="evidence" value="ECO:0007669"/>
    <property type="project" value="UniProtKB-SubCell"/>
</dbReference>
<sequence length="597" mass="67438">MDRLFFWVQRTTRHRRPHADSVWRFQSLLIRPALGHRTGLSVKQPTYVHTSGGLPTLWLVRTDYLSSSAARWPRSILDTDLYSNGKTPQPILYHCIAMAKLSDLPAELVYKIIDYILPRHVSGPEESEDRPIDRDDHHLLDHNGIGPIGPRPRPHLERLSRDPTPQALRRDFRAVAASRPHASWPGGVPSNPLLPLSLVNRTFRTCAQQILFRNVPVLTRSRAISFLQTITGQSIPGLSTLEGRWHNRKGAKNAQDYNLRMLQFFQIDYSFQTRLACDVRSLQLICKGICSVPKGSGKLFCGIIHSCPFLENIAISTAVSMDCKELMLEALSSRQLIKEFVILDNFDEDSESMFQWNVDDVVCRLFSQWDHLETVELSGLRGPSGPMIGTIEKRIPILNCAVRTMILHNPELDEQELSILLQIFGGSMRTLELNSPGHKINRAGLCRILNECTNPKLECLTLDWSHYEPPVSPVPGATNSDDPITIRCLLDILFKSPSALRNLKSLSFTGTVATHTLFERLPDSIVKLAWENCDISPTALVNILSSTRDHNKFLPNLKCCSVRSGYEWDVDEERAVERALEARGACFHLDVSPYYLG</sequence>
<dbReference type="GO" id="GO:0000978">
    <property type="term" value="F:RNA polymerase II cis-regulatory region sequence-specific DNA binding"/>
    <property type="evidence" value="ECO:0007669"/>
    <property type="project" value="TreeGrafter"/>
</dbReference>
<evidence type="ECO:0000256" key="1">
    <source>
        <dbReference type="ARBA" id="ARBA00004123"/>
    </source>
</evidence>
<evidence type="ECO:0000256" key="4">
    <source>
        <dbReference type="ARBA" id="ARBA00023163"/>
    </source>
</evidence>
<evidence type="ECO:0000256" key="3">
    <source>
        <dbReference type="ARBA" id="ARBA00023125"/>
    </source>
</evidence>
<accession>A0A5B0SK65</accession>
<dbReference type="GO" id="GO:0000981">
    <property type="term" value="F:DNA-binding transcription factor activity, RNA polymerase II-specific"/>
    <property type="evidence" value="ECO:0007669"/>
    <property type="project" value="TreeGrafter"/>
</dbReference>
<evidence type="ECO:0000313" key="8">
    <source>
        <dbReference type="Proteomes" id="UP000325313"/>
    </source>
</evidence>
<feature type="compositionally biased region" description="Basic and acidic residues" evidence="6">
    <location>
        <begin position="129"/>
        <end position="141"/>
    </location>
</feature>
<dbReference type="Proteomes" id="UP000325313">
    <property type="component" value="Unassembled WGS sequence"/>
</dbReference>
<dbReference type="PANTHER" id="PTHR11988:SF27">
    <property type="entry name" value="GH27708P"/>
    <property type="match status" value="1"/>
</dbReference>
<proteinExistence type="predicted"/>
<organism evidence="7 8">
    <name type="scientific">Puccinia graminis f. sp. tritici</name>
    <dbReference type="NCBI Taxonomy" id="56615"/>
    <lineage>
        <taxon>Eukaryota</taxon>
        <taxon>Fungi</taxon>
        <taxon>Dikarya</taxon>
        <taxon>Basidiomycota</taxon>
        <taxon>Pucciniomycotina</taxon>
        <taxon>Pucciniomycetes</taxon>
        <taxon>Pucciniales</taxon>
        <taxon>Pucciniaceae</taxon>
        <taxon>Puccinia</taxon>
    </lineage>
</organism>
<dbReference type="SUPFAM" id="SSF52047">
    <property type="entry name" value="RNI-like"/>
    <property type="match status" value="1"/>
</dbReference>
<reference evidence="7 8" key="1">
    <citation type="submission" date="2019-05" db="EMBL/GenBank/DDBJ databases">
        <title>Emergence of the Ug99 lineage of the wheat stem rust pathogen through somatic hybridization.</title>
        <authorList>
            <person name="Li F."/>
            <person name="Upadhyaya N.M."/>
            <person name="Sperschneider J."/>
            <person name="Matny O."/>
            <person name="Nguyen-Phuc H."/>
            <person name="Mago R."/>
            <person name="Raley C."/>
            <person name="Miller M.E."/>
            <person name="Silverstein K.A.T."/>
            <person name="Henningsen E."/>
            <person name="Hirsch C.D."/>
            <person name="Visser B."/>
            <person name="Pretorius Z.A."/>
            <person name="Steffenson B.J."/>
            <person name="Schwessinger B."/>
            <person name="Dodds P.N."/>
            <person name="Figueroa M."/>
        </authorList>
    </citation>
    <scope>NUCLEOTIDE SEQUENCE [LARGE SCALE GENOMIC DNA]</scope>
    <source>
        <strain evidence="7 8">Ug99</strain>
    </source>
</reference>
<keyword evidence="4" id="KW-0804">Transcription</keyword>
<dbReference type="EMBL" id="VDEP01000007">
    <property type="protein sequence ID" value="KAA1137563.1"/>
    <property type="molecule type" value="Genomic_DNA"/>
</dbReference>
<evidence type="ECO:0000256" key="2">
    <source>
        <dbReference type="ARBA" id="ARBA00023015"/>
    </source>
</evidence>
<dbReference type="AlphaFoldDB" id="A0A5B0SK65"/>